<dbReference type="InterPro" id="IPR025452">
    <property type="entry name" value="DUF4218"/>
</dbReference>
<dbReference type="PANTHER" id="PTHR48258">
    <property type="entry name" value="DUF4218 DOMAIN-CONTAINING PROTEIN-RELATED"/>
    <property type="match status" value="1"/>
</dbReference>
<comment type="caution">
    <text evidence="2">The sequence shown here is derived from an EMBL/GenBank/DDBJ whole genome shotgun (WGS) entry which is preliminary data.</text>
</comment>
<dbReference type="AlphaFoldDB" id="A0AAW2UIR2"/>
<sequence>MDIKGKTKDNLNARWDLKSICNYPELELDERRPNVMPKATYTLSKEQKTRVCEWIKGFQFPDGYASNLARCVDMTELRMYGMKSHDCHVFMQKLISIAFREMLPEHVWNALTEVSVLFQNICLTTLDVHKLHELENSVAIILCNLEKIFLPAFFDSMEHLIVHLPYEAGVGGQCNTDGCTHLKGSWAS</sequence>
<name>A0AAW2UIR2_9LAMI</name>
<dbReference type="Pfam" id="PF13960">
    <property type="entry name" value="DUF4218"/>
    <property type="match status" value="1"/>
</dbReference>
<dbReference type="PANTHER" id="PTHR48258:SF3">
    <property type="entry name" value="FK506-BINDING PROTEIN 4-LIKE ISOFORM X1"/>
    <property type="match status" value="1"/>
</dbReference>
<gene>
    <name evidence="2" type="ORF">Slati_3487600</name>
</gene>
<feature type="domain" description="DUF4218" evidence="1">
    <location>
        <begin position="123"/>
        <end position="173"/>
    </location>
</feature>
<proteinExistence type="predicted"/>
<evidence type="ECO:0000259" key="1">
    <source>
        <dbReference type="Pfam" id="PF13960"/>
    </source>
</evidence>
<organism evidence="2">
    <name type="scientific">Sesamum latifolium</name>
    <dbReference type="NCBI Taxonomy" id="2727402"/>
    <lineage>
        <taxon>Eukaryota</taxon>
        <taxon>Viridiplantae</taxon>
        <taxon>Streptophyta</taxon>
        <taxon>Embryophyta</taxon>
        <taxon>Tracheophyta</taxon>
        <taxon>Spermatophyta</taxon>
        <taxon>Magnoliopsida</taxon>
        <taxon>eudicotyledons</taxon>
        <taxon>Gunneridae</taxon>
        <taxon>Pentapetalae</taxon>
        <taxon>asterids</taxon>
        <taxon>lamiids</taxon>
        <taxon>Lamiales</taxon>
        <taxon>Pedaliaceae</taxon>
        <taxon>Sesamum</taxon>
    </lineage>
</organism>
<accession>A0AAW2UIR2</accession>
<protein>
    <recommendedName>
        <fullName evidence="1">DUF4218 domain-containing protein</fullName>
    </recommendedName>
</protein>
<evidence type="ECO:0000313" key="2">
    <source>
        <dbReference type="EMBL" id="KAL0416557.1"/>
    </source>
</evidence>
<reference evidence="2" key="1">
    <citation type="submission" date="2020-06" db="EMBL/GenBank/DDBJ databases">
        <authorList>
            <person name="Li T."/>
            <person name="Hu X."/>
            <person name="Zhang T."/>
            <person name="Song X."/>
            <person name="Zhang H."/>
            <person name="Dai N."/>
            <person name="Sheng W."/>
            <person name="Hou X."/>
            <person name="Wei L."/>
        </authorList>
    </citation>
    <scope>NUCLEOTIDE SEQUENCE</scope>
    <source>
        <strain evidence="2">KEN1</strain>
        <tissue evidence="2">Leaf</tissue>
    </source>
</reference>
<dbReference type="EMBL" id="JACGWN010000012">
    <property type="protein sequence ID" value="KAL0416557.1"/>
    <property type="molecule type" value="Genomic_DNA"/>
</dbReference>
<reference evidence="2" key="2">
    <citation type="journal article" date="2024" name="Plant">
        <title>Genomic evolution and insights into agronomic trait innovations of Sesamum species.</title>
        <authorList>
            <person name="Miao H."/>
            <person name="Wang L."/>
            <person name="Qu L."/>
            <person name="Liu H."/>
            <person name="Sun Y."/>
            <person name="Le M."/>
            <person name="Wang Q."/>
            <person name="Wei S."/>
            <person name="Zheng Y."/>
            <person name="Lin W."/>
            <person name="Duan Y."/>
            <person name="Cao H."/>
            <person name="Xiong S."/>
            <person name="Wang X."/>
            <person name="Wei L."/>
            <person name="Li C."/>
            <person name="Ma Q."/>
            <person name="Ju M."/>
            <person name="Zhao R."/>
            <person name="Li G."/>
            <person name="Mu C."/>
            <person name="Tian Q."/>
            <person name="Mei H."/>
            <person name="Zhang T."/>
            <person name="Gao T."/>
            <person name="Zhang H."/>
        </authorList>
    </citation>
    <scope>NUCLEOTIDE SEQUENCE</scope>
    <source>
        <strain evidence="2">KEN1</strain>
    </source>
</reference>